<keyword evidence="5" id="KW-0819">tRNA processing</keyword>
<proteinExistence type="predicted"/>
<evidence type="ECO:0000256" key="4">
    <source>
        <dbReference type="ARBA" id="ARBA00022691"/>
    </source>
</evidence>
<keyword evidence="3" id="KW-0808">Transferase</keyword>
<dbReference type="Pfam" id="PF02475">
    <property type="entry name" value="TRM5-TYW2_MTfase"/>
    <property type="match status" value="1"/>
</dbReference>
<evidence type="ECO:0000256" key="3">
    <source>
        <dbReference type="ARBA" id="ARBA00022679"/>
    </source>
</evidence>
<dbReference type="GO" id="GO:0002939">
    <property type="term" value="P:tRNA N1-guanine methylation"/>
    <property type="evidence" value="ECO:0007669"/>
    <property type="project" value="TreeGrafter"/>
</dbReference>
<dbReference type="Proteomes" id="UP001063698">
    <property type="component" value="Chromosome"/>
</dbReference>
<dbReference type="Gene3D" id="3.40.50.150">
    <property type="entry name" value="Vaccinia Virus protein VP39"/>
    <property type="match status" value="1"/>
</dbReference>
<dbReference type="PANTHER" id="PTHR23245">
    <property type="entry name" value="TRNA METHYLTRANSFERASE"/>
    <property type="match status" value="1"/>
</dbReference>
<dbReference type="InterPro" id="IPR056744">
    <property type="entry name" value="TRM5/TYW2-like_N"/>
</dbReference>
<gene>
    <name evidence="7" type="ORF">IPA_00405</name>
</gene>
<evidence type="ECO:0000313" key="7">
    <source>
        <dbReference type="EMBL" id="UXD21978.1"/>
    </source>
</evidence>
<keyword evidence="2" id="KW-0489">Methyltransferase</keyword>
<keyword evidence="4" id="KW-0949">S-adenosyl-L-methionine</keyword>
<dbReference type="InterPro" id="IPR056743">
    <property type="entry name" value="TRM5-TYW2-like_MTfase"/>
</dbReference>
<dbReference type="Gene3D" id="3.30.300.110">
    <property type="entry name" value="Met-10+ protein-like domains"/>
    <property type="match status" value="1"/>
</dbReference>
<dbReference type="InterPro" id="IPR040601">
    <property type="entry name" value="Trm5a/b_N"/>
</dbReference>
<feature type="domain" description="SAM-dependent methyltransferase TRM5/TYW2-type" evidence="6">
    <location>
        <begin position="83"/>
        <end position="326"/>
    </location>
</feature>
<dbReference type="PANTHER" id="PTHR23245:SF36">
    <property type="entry name" value="TRNA (GUANINE(37)-N1)-METHYLTRANSFERASE"/>
    <property type="match status" value="1"/>
</dbReference>
<dbReference type="InterPro" id="IPR029063">
    <property type="entry name" value="SAM-dependent_MTases_sf"/>
</dbReference>
<dbReference type="GO" id="GO:0008175">
    <property type="term" value="F:tRNA methyltransferase activity"/>
    <property type="evidence" value="ECO:0007669"/>
    <property type="project" value="TreeGrafter"/>
</dbReference>
<organism evidence="7 8">
    <name type="scientific">Ignicoccus pacificus DSM 13166</name>
    <dbReference type="NCBI Taxonomy" id="940294"/>
    <lineage>
        <taxon>Archaea</taxon>
        <taxon>Thermoproteota</taxon>
        <taxon>Thermoprotei</taxon>
        <taxon>Desulfurococcales</taxon>
        <taxon>Desulfurococcaceae</taxon>
        <taxon>Ignicoccus</taxon>
    </lineage>
</organism>
<evidence type="ECO:0000256" key="5">
    <source>
        <dbReference type="ARBA" id="ARBA00022694"/>
    </source>
</evidence>
<evidence type="ECO:0000256" key="1">
    <source>
        <dbReference type="ARBA" id="ARBA00022490"/>
    </source>
</evidence>
<evidence type="ECO:0000313" key="8">
    <source>
        <dbReference type="Proteomes" id="UP001063698"/>
    </source>
</evidence>
<keyword evidence="1" id="KW-0963">Cytoplasm</keyword>
<accession>A0A977PKH1</accession>
<dbReference type="SUPFAM" id="SSF53335">
    <property type="entry name" value="S-adenosyl-L-methionine-dependent methyltransferases"/>
    <property type="match status" value="1"/>
</dbReference>
<dbReference type="CDD" id="cd02440">
    <property type="entry name" value="AdoMet_MTases"/>
    <property type="match status" value="1"/>
</dbReference>
<dbReference type="InterPro" id="IPR030382">
    <property type="entry name" value="MeTrfase_TRM5/TYW2"/>
</dbReference>
<reference evidence="7" key="1">
    <citation type="submission" date="2013-11" db="EMBL/GenBank/DDBJ databases">
        <title>Comparative genomics of Ignicoccus.</title>
        <authorList>
            <person name="Podar M."/>
        </authorList>
    </citation>
    <scope>NUCLEOTIDE SEQUENCE</scope>
    <source>
        <strain evidence="7">DSM 13166</strain>
    </source>
</reference>
<dbReference type="PROSITE" id="PS51684">
    <property type="entry name" value="SAM_MT_TRM5_TYW2"/>
    <property type="match status" value="1"/>
</dbReference>
<dbReference type="KEGG" id="ipc:IPA_00405"/>
<dbReference type="Pfam" id="PF25133">
    <property type="entry name" value="TYW2_N_2"/>
    <property type="match status" value="1"/>
</dbReference>
<protein>
    <recommendedName>
        <fullName evidence="6">SAM-dependent methyltransferase TRM5/TYW2-type domain-containing protein</fullName>
    </recommendedName>
</protein>
<evidence type="ECO:0000259" key="6">
    <source>
        <dbReference type="PROSITE" id="PS51684"/>
    </source>
</evidence>
<sequence length="326" mass="37644">MRSRAVKVEKEKAQETLKEFYKKGIVKKELKIKKEGEYVIIPVTECPQSFECIEAEFEERKRSVSLKDCLKQRVGEGNWPRSFSIIGDIAVISANEEILRYGKEIAECIMENQRVKSVWAKVSTEGEERVARLIHLGGERRTVTTYKEHGLSFKVDIAKVYINPSFAEEHARVAGLVRDGERVLDAFSGLGFFSFHIAKNKRCECFAIDLNPWAIKFMIENIERNKRKLKGIIIPIMSPFELISSAFKRKYFDVTIMNLPHKAYQYLDRAIELTKRLIVLYVVGGEEEVKNKVEGYNVLNMLKVIDYAPYKYIWRVEISPEGSGRS</sequence>
<evidence type="ECO:0000256" key="2">
    <source>
        <dbReference type="ARBA" id="ARBA00022603"/>
    </source>
</evidence>
<dbReference type="EMBL" id="CP006868">
    <property type="protein sequence ID" value="UXD21978.1"/>
    <property type="molecule type" value="Genomic_DNA"/>
</dbReference>
<dbReference type="Gene3D" id="3.30.70.2580">
    <property type="match status" value="1"/>
</dbReference>
<dbReference type="GO" id="GO:0005737">
    <property type="term" value="C:cytoplasm"/>
    <property type="evidence" value="ECO:0007669"/>
    <property type="project" value="TreeGrafter"/>
</dbReference>
<name>A0A977PKH1_9CREN</name>
<dbReference type="AlphaFoldDB" id="A0A977PKH1"/>
<keyword evidence="8" id="KW-1185">Reference proteome</keyword>
<dbReference type="Pfam" id="PF18093">
    <property type="entry name" value="Trm5_N"/>
    <property type="match status" value="1"/>
</dbReference>